<organism evidence="1 2">
    <name type="scientific">Actinomyces urogenitalis DORA_12</name>
    <dbReference type="NCBI Taxonomy" id="1403939"/>
    <lineage>
        <taxon>Bacteria</taxon>
        <taxon>Bacillati</taxon>
        <taxon>Actinomycetota</taxon>
        <taxon>Actinomycetes</taxon>
        <taxon>Actinomycetales</taxon>
        <taxon>Actinomycetaceae</taxon>
        <taxon>Actinomyces</taxon>
    </lineage>
</organism>
<evidence type="ECO:0000313" key="2">
    <source>
        <dbReference type="Proteomes" id="UP000018852"/>
    </source>
</evidence>
<evidence type="ECO:0000313" key="1">
    <source>
        <dbReference type="EMBL" id="ETJ03161.1"/>
    </source>
</evidence>
<proteinExistence type="predicted"/>
<accession>W1VBS3</accession>
<comment type="caution">
    <text evidence="1">The sequence shown here is derived from an EMBL/GenBank/DDBJ whole genome shotgun (WGS) entry which is preliminary data.</text>
</comment>
<dbReference type="Proteomes" id="UP000018852">
    <property type="component" value="Unassembled WGS sequence"/>
</dbReference>
<dbReference type="AlphaFoldDB" id="W1VBS3"/>
<feature type="non-terminal residue" evidence="1">
    <location>
        <position position="27"/>
    </location>
</feature>
<gene>
    <name evidence="1" type="ORF">Q605_AUC00879G0001</name>
</gene>
<dbReference type="EMBL" id="AZLV01000879">
    <property type="protein sequence ID" value="ETJ03161.1"/>
    <property type="molecule type" value="Genomic_DNA"/>
</dbReference>
<reference evidence="1 2" key="1">
    <citation type="submission" date="2013-12" db="EMBL/GenBank/DDBJ databases">
        <title>A Varibaculum cambriense genome reconstructed from a premature infant gut community with otherwise low bacterial novelty that shifts toward anaerobic metabolism during the third week of life.</title>
        <authorList>
            <person name="Brown C.T."/>
            <person name="Sharon I."/>
            <person name="Thomas B.C."/>
            <person name="Castelle C.J."/>
            <person name="Morowitz M.J."/>
            <person name="Banfield J.F."/>
        </authorList>
    </citation>
    <scope>NUCLEOTIDE SEQUENCE [LARGE SCALE GENOMIC DNA]</scope>
    <source>
        <strain evidence="2">DORA_12</strain>
    </source>
</reference>
<name>W1VBS3_9ACTO</name>
<sequence length="27" mass="2761">MLCVSLVCALSLPGSVWAVVIDEDGSP</sequence>
<protein>
    <submittedName>
        <fullName evidence="1">Uncharacterized protein</fullName>
    </submittedName>
</protein>